<reference evidence="1" key="1">
    <citation type="submission" date="2020-11" db="EMBL/GenBank/DDBJ databases">
        <title>Sequencing the genomes of 1000 actinobacteria strains.</title>
        <authorList>
            <person name="Klenk H.-P."/>
        </authorList>
    </citation>
    <scope>NUCLEOTIDE SEQUENCE</scope>
    <source>
        <strain evidence="1">DSM 45632</strain>
    </source>
</reference>
<dbReference type="AlphaFoldDB" id="A0A931E0I6"/>
<evidence type="ECO:0000313" key="1">
    <source>
        <dbReference type="EMBL" id="MBG6122048.1"/>
    </source>
</evidence>
<dbReference type="Proteomes" id="UP000658613">
    <property type="component" value="Unassembled WGS sequence"/>
</dbReference>
<comment type="caution">
    <text evidence="1">The sequence shown here is derived from an EMBL/GenBank/DDBJ whole genome shotgun (WGS) entry which is preliminary data.</text>
</comment>
<proteinExistence type="predicted"/>
<accession>A0A931E0I6</accession>
<gene>
    <name evidence="1" type="ORF">IW254_001017</name>
</gene>
<organism evidence="1 2">
    <name type="scientific">Corynebacterium aquatimens</name>
    <dbReference type="NCBI Taxonomy" id="1190508"/>
    <lineage>
        <taxon>Bacteria</taxon>
        <taxon>Bacillati</taxon>
        <taxon>Actinomycetota</taxon>
        <taxon>Actinomycetes</taxon>
        <taxon>Mycobacteriales</taxon>
        <taxon>Corynebacteriaceae</taxon>
        <taxon>Corynebacterium</taxon>
    </lineage>
</organism>
<protein>
    <submittedName>
        <fullName evidence="1">Uncharacterized protein</fullName>
    </submittedName>
</protein>
<dbReference type="RefSeq" id="WP_196824507.1">
    <property type="nucleotide sequence ID" value="NZ_CP046980.1"/>
</dbReference>
<sequence>MTTMICTQPYNGPATDSLTGPFTGGPSRGALAFGAGSHRVTDARASSPHAVRGVLTIARMPTAARAEVESLMAQMLPPADVAELSTLDDDLLSDTAWFTRWRRDSFHPGRVECREVITAPPEDLARFERAVMLLARDRGFTADVCW</sequence>
<name>A0A931E0I6_9CORY</name>
<evidence type="ECO:0000313" key="2">
    <source>
        <dbReference type="Proteomes" id="UP000658613"/>
    </source>
</evidence>
<dbReference type="EMBL" id="JADOUE010000001">
    <property type="protein sequence ID" value="MBG6122048.1"/>
    <property type="molecule type" value="Genomic_DNA"/>
</dbReference>
<keyword evidence="2" id="KW-1185">Reference proteome</keyword>